<feature type="transmembrane region" description="Helical" evidence="9">
    <location>
        <begin position="266"/>
        <end position="287"/>
    </location>
</feature>
<evidence type="ECO:0000256" key="4">
    <source>
        <dbReference type="ARBA" id="ARBA00022725"/>
    </source>
</evidence>
<dbReference type="GO" id="GO:0005886">
    <property type="term" value="C:plasma membrane"/>
    <property type="evidence" value="ECO:0007669"/>
    <property type="project" value="UniProtKB-SubCell"/>
</dbReference>
<sequence>MKTNWNSGINYGFSTIKSMTWILGLWPLQRNNVVYTIQWFIMFTAASLTMINVLVEAFKSCDADRDGLEILRLAESTMHGWLNIIFPRIYMKKIAVNINSAIDDWASTLKKESRVVMMAYARTGRLVALSHLVVGAVGGILWFISVFLSNKQKAATIGNSTETAWNFVLPSTCLYKGVSYSTYKILFAMQIIQGSVVLISECACDSFFFSITMHLCGQLDLLRIQFTKISKKRYDGERHVLEPLVKRHCQLIALARNIEDAFNINILLRLLIISVVIAASGVGLLLSIKQQNYEEMIKMFVSMQFCLVQTFLYTYAGDTLQTQSESIVYTIYNSAWYEMSPIMVKDLIFVMTRMKTPLRISAGKFFYLTRNTMTDILRTTLTYISFLRVTINE</sequence>
<dbReference type="RefSeq" id="XP_024888033.1">
    <property type="nucleotide sequence ID" value="XM_025032265.1"/>
</dbReference>
<dbReference type="GO" id="GO:0005549">
    <property type="term" value="F:odorant binding"/>
    <property type="evidence" value="ECO:0007669"/>
    <property type="project" value="InterPro"/>
</dbReference>
<organism evidence="10 11">
    <name type="scientific">Temnothorax curvispinosus</name>
    <dbReference type="NCBI Taxonomy" id="300111"/>
    <lineage>
        <taxon>Eukaryota</taxon>
        <taxon>Metazoa</taxon>
        <taxon>Ecdysozoa</taxon>
        <taxon>Arthropoda</taxon>
        <taxon>Hexapoda</taxon>
        <taxon>Insecta</taxon>
        <taxon>Pterygota</taxon>
        <taxon>Neoptera</taxon>
        <taxon>Endopterygota</taxon>
        <taxon>Hymenoptera</taxon>
        <taxon>Apocrita</taxon>
        <taxon>Aculeata</taxon>
        <taxon>Formicoidea</taxon>
        <taxon>Formicidae</taxon>
        <taxon>Myrmicinae</taxon>
        <taxon>Temnothorax</taxon>
    </lineage>
</organism>
<keyword evidence="2 9" id="KW-0716">Sensory transduction</keyword>
<name>A0A6J1R1N1_9HYME</name>
<comment type="similarity">
    <text evidence="9">Belongs to the insect chemoreceptor superfamily. Heteromeric odorant receptor channel (TC 1.A.69) family.</text>
</comment>
<reference evidence="11" key="1">
    <citation type="submission" date="2025-08" db="UniProtKB">
        <authorList>
            <consortium name="RefSeq"/>
        </authorList>
    </citation>
    <scope>IDENTIFICATION</scope>
    <source>
        <tissue evidence="11">Whole body</tissue>
    </source>
</reference>
<feature type="transmembrane region" description="Helical" evidence="9">
    <location>
        <begin position="126"/>
        <end position="148"/>
    </location>
</feature>
<proteinExistence type="inferred from homology"/>
<keyword evidence="10" id="KW-1185">Reference proteome</keyword>
<comment type="subcellular location">
    <subcellularLocation>
        <location evidence="9">Cell membrane</location>
        <topology evidence="9">Multi-pass membrane protein</topology>
    </subcellularLocation>
    <subcellularLocation>
        <location evidence="1">Membrane</location>
        <topology evidence="1">Multi-pass membrane protein</topology>
    </subcellularLocation>
</comment>
<evidence type="ECO:0000256" key="7">
    <source>
        <dbReference type="ARBA" id="ARBA00023170"/>
    </source>
</evidence>
<evidence type="ECO:0000256" key="8">
    <source>
        <dbReference type="ARBA" id="ARBA00023224"/>
    </source>
</evidence>
<dbReference type="GO" id="GO:0004984">
    <property type="term" value="F:olfactory receptor activity"/>
    <property type="evidence" value="ECO:0007669"/>
    <property type="project" value="InterPro"/>
</dbReference>
<dbReference type="GeneID" id="112464954"/>
<gene>
    <name evidence="11" type="primary">LOC112464954</name>
</gene>
<evidence type="ECO:0000313" key="10">
    <source>
        <dbReference type="Proteomes" id="UP000504618"/>
    </source>
</evidence>
<accession>A0A6J1R1N1</accession>
<keyword evidence="4 9" id="KW-0552">Olfaction</keyword>
<evidence type="ECO:0000256" key="5">
    <source>
        <dbReference type="ARBA" id="ARBA00022989"/>
    </source>
</evidence>
<comment type="caution">
    <text evidence="9">Lacks conserved residue(s) required for the propagation of feature annotation.</text>
</comment>
<keyword evidence="7 9" id="KW-0675">Receptor</keyword>
<dbReference type="PANTHER" id="PTHR21137">
    <property type="entry name" value="ODORANT RECEPTOR"/>
    <property type="match status" value="1"/>
</dbReference>
<keyword evidence="3 9" id="KW-0812">Transmembrane</keyword>
<dbReference type="AlphaFoldDB" id="A0A6J1R1N1"/>
<evidence type="ECO:0000256" key="1">
    <source>
        <dbReference type="ARBA" id="ARBA00004141"/>
    </source>
</evidence>
<dbReference type="OrthoDB" id="7540137at2759"/>
<dbReference type="Proteomes" id="UP000504618">
    <property type="component" value="Unplaced"/>
</dbReference>
<evidence type="ECO:0000256" key="6">
    <source>
        <dbReference type="ARBA" id="ARBA00023136"/>
    </source>
</evidence>
<keyword evidence="5 9" id="KW-1133">Transmembrane helix</keyword>
<dbReference type="PANTHER" id="PTHR21137:SF42">
    <property type="entry name" value="ODORANT RECEPTOR 83A"/>
    <property type="match status" value="1"/>
</dbReference>
<evidence type="ECO:0000256" key="2">
    <source>
        <dbReference type="ARBA" id="ARBA00022606"/>
    </source>
</evidence>
<dbReference type="Pfam" id="PF02949">
    <property type="entry name" value="7tm_6"/>
    <property type="match status" value="1"/>
</dbReference>
<keyword evidence="6 9" id="KW-0472">Membrane</keyword>
<evidence type="ECO:0000256" key="9">
    <source>
        <dbReference type="RuleBase" id="RU351113"/>
    </source>
</evidence>
<dbReference type="InterPro" id="IPR004117">
    <property type="entry name" value="7tm6_olfct_rcpt"/>
</dbReference>
<evidence type="ECO:0000313" key="11">
    <source>
        <dbReference type="RefSeq" id="XP_024888033.1"/>
    </source>
</evidence>
<evidence type="ECO:0000256" key="3">
    <source>
        <dbReference type="ARBA" id="ARBA00022692"/>
    </source>
</evidence>
<dbReference type="GO" id="GO:0007165">
    <property type="term" value="P:signal transduction"/>
    <property type="evidence" value="ECO:0007669"/>
    <property type="project" value="UniProtKB-KW"/>
</dbReference>
<feature type="transmembrane region" description="Helical" evidence="9">
    <location>
        <begin position="33"/>
        <end position="55"/>
    </location>
</feature>
<protein>
    <recommendedName>
        <fullName evidence="9">Odorant receptor</fullName>
    </recommendedName>
</protein>
<keyword evidence="8 9" id="KW-0807">Transducer</keyword>